<keyword evidence="2 5" id="KW-0479">Metal-binding</keyword>
<dbReference type="GO" id="GO:0010436">
    <property type="term" value="F:carotenoid dioxygenase activity"/>
    <property type="evidence" value="ECO:0007669"/>
    <property type="project" value="TreeGrafter"/>
</dbReference>
<keyword evidence="3" id="KW-0223">Dioxygenase</keyword>
<evidence type="ECO:0000256" key="5">
    <source>
        <dbReference type="PIRSR" id="PIRSR604294-1"/>
    </source>
</evidence>
<dbReference type="Pfam" id="PF03055">
    <property type="entry name" value="RPE65"/>
    <property type="match status" value="1"/>
</dbReference>
<dbReference type="EMBL" id="JAVXUP010001247">
    <property type="protein sequence ID" value="KAK3014077.1"/>
    <property type="molecule type" value="Genomic_DNA"/>
</dbReference>
<evidence type="ECO:0000313" key="7">
    <source>
        <dbReference type="Proteomes" id="UP001188597"/>
    </source>
</evidence>
<keyword evidence="4 5" id="KW-0408">Iron</keyword>
<comment type="cofactor">
    <cofactor evidence="5">
        <name>Fe(2+)</name>
        <dbReference type="ChEBI" id="CHEBI:29033"/>
    </cofactor>
    <text evidence="5">Binds 1 Fe(2+) ion per subunit.</text>
</comment>
<dbReference type="PANTHER" id="PTHR10543">
    <property type="entry name" value="BETA-CAROTENE DIOXYGENASE"/>
    <property type="match status" value="1"/>
</dbReference>
<evidence type="ECO:0008006" key="8">
    <source>
        <dbReference type="Google" id="ProtNLM"/>
    </source>
</evidence>
<protein>
    <recommendedName>
        <fullName evidence="8">9-cis-epoxycarotenoid dioxygenase</fullName>
    </recommendedName>
</protein>
<feature type="binding site" evidence="5">
    <location>
        <position position="402"/>
    </location>
    <ligand>
        <name>Fe cation</name>
        <dbReference type="ChEBI" id="CHEBI:24875"/>
        <note>catalytic</note>
    </ligand>
</feature>
<dbReference type="GO" id="GO:0016121">
    <property type="term" value="P:carotene catabolic process"/>
    <property type="evidence" value="ECO:0007669"/>
    <property type="project" value="TreeGrafter"/>
</dbReference>
<organism evidence="6 7">
    <name type="scientific">Escallonia herrerae</name>
    <dbReference type="NCBI Taxonomy" id="1293975"/>
    <lineage>
        <taxon>Eukaryota</taxon>
        <taxon>Viridiplantae</taxon>
        <taxon>Streptophyta</taxon>
        <taxon>Embryophyta</taxon>
        <taxon>Tracheophyta</taxon>
        <taxon>Spermatophyta</taxon>
        <taxon>Magnoliopsida</taxon>
        <taxon>eudicotyledons</taxon>
        <taxon>Gunneridae</taxon>
        <taxon>Pentapetalae</taxon>
        <taxon>asterids</taxon>
        <taxon>campanulids</taxon>
        <taxon>Escalloniales</taxon>
        <taxon>Escalloniaceae</taxon>
        <taxon>Escallonia</taxon>
    </lineage>
</organism>
<gene>
    <name evidence="6" type="ORF">RJ639_008209</name>
</gene>
<dbReference type="AlphaFoldDB" id="A0AA88VU93"/>
<keyword evidence="7" id="KW-1185">Reference proteome</keyword>
<comment type="similarity">
    <text evidence="1">Belongs to the carotenoid oxygenase family.</text>
</comment>
<dbReference type="GO" id="GO:0009570">
    <property type="term" value="C:chloroplast stroma"/>
    <property type="evidence" value="ECO:0007669"/>
    <property type="project" value="TreeGrafter"/>
</dbReference>
<dbReference type="Proteomes" id="UP001188597">
    <property type="component" value="Unassembled WGS sequence"/>
</dbReference>
<proteinExistence type="inferred from homology"/>
<evidence type="ECO:0000256" key="3">
    <source>
        <dbReference type="ARBA" id="ARBA00022964"/>
    </source>
</evidence>
<feature type="binding site" evidence="5">
    <location>
        <position position="288"/>
    </location>
    <ligand>
        <name>Fe cation</name>
        <dbReference type="ChEBI" id="CHEBI:24875"/>
        <note>catalytic</note>
    </ligand>
</feature>
<sequence length="590" mass="65082">MQASHHFCPQYRVCTELHTPKIELLTTLSPPLTCKKLLSPAQKIRPSWPEKPPPLPEQNPAPMLYPIKPNLSPTLNPFQKLAASALDLVEKSLITGLQKKKRLNRTVDPAVQLEGNFAPVQECPVQHGLEVVGQIPADLLGVYLRNGPNPYLRPTGGHHIFDGDGMIHAVTLGGENEASYCCRFTRTNRLLHEAALGKQLFPKPIGELHGRLGLARLALFYARALVGLVDTCRGTGVANAGLVYFNDRLLAMSEDDLPYSVRITGDGDLETIGRFNFDGQVDCPMIAHPKVDPVTGELHTLSCDVLKRPHLRFFSFDTCGQMSRDVSISLPQPTLIHDFAITEGHVIIPDHQVVFKLSALFTGGSPVIHDPTKVSRFGVLPKNDPAQSAVQWIDVPNCFCFHLLNAWEEFNEEGDMTVVVIVSCMTPPDSIFSESDDPLRAELTEIRLDMKTGGSTRRVIASGINLEVGQVNKGRLGRKTRYAYLAIAEPWPKCSGIAKVDLVTGELTKYLYGGQKFGGEPCFVPGESEDEDEGFMMTFVRDERREKSELVIVKASDMKEVASVKLPARVPYGFHGTFVKSQDLIKQSSA</sequence>
<dbReference type="PANTHER" id="PTHR10543:SF101">
    <property type="entry name" value="9-CIS-EPOXYCAROTENOID DIOXYGENASE NCED6, CHLOROPLASTIC"/>
    <property type="match status" value="1"/>
</dbReference>
<evidence type="ECO:0000256" key="4">
    <source>
        <dbReference type="ARBA" id="ARBA00023004"/>
    </source>
</evidence>
<evidence type="ECO:0000256" key="2">
    <source>
        <dbReference type="ARBA" id="ARBA00022723"/>
    </source>
</evidence>
<evidence type="ECO:0000313" key="6">
    <source>
        <dbReference type="EMBL" id="KAK3014077.1"/>
    </source>
</evidence>
<reference evidence="6" key="1">
    <citation type="submission" date="2022-12" db="EMBL/GenBank/DDBJ databases">
        <title>Draft genome assemblies for two species of Escallonia (Escalloniales).</title>
        <authorList>
            <person name="Chanderbali A."/>
            <person name="Dervinis C."/>
            <person name="Anghel I."/>
            <person name="Soltis D."/>
            <person name="Soltis P."/>
            <person name="Zapata F."/>
        </authorList>
    </citation>
    <scope>NUCLEOTIDE SEQUENCE</scope>
    <source>
        <strain evidence="6">UCBG64.0493</strain>
        <tissue evidence="6">Leaf</tissue>
    </source>
</reference>
<feature type="binding site" evidence="5">
    <location>
        <position position="337"/>
    </location>
    <ligand>
        <name>Fe cation</name>
        <dbReference type="ChEBI" id="CHEBI:24875"/>
        <note>catalytic</note>
    </ligand>
</feature>
<name>A0AA88VU93_9ASTE</name>
<comment type="caution">
    <text evidence="6">The sequence shown here is derived from an EMBL/GenBank/DDBJ whole genome shotgun (WGS) entry which is preliminary data.</text>
</comment>
<dbReference type="GO" id="GO:0046872">
    <property type="term" value="F:metal ion binding"/>
    <property type="evidence" value="ECO:0007669"/>
    <property type="project" value="UniProtKB-KW"/>
</dbReference>
<evidence type="ECO:0000256" key="1">
    <source>
        <dbReference type="ARBA" id="ARBA00006787"/>
    </source>
</evidence>
<feature type="binding site" evidence="5">
    <location>
        <position position="575"/>
    </location>
    <ligand>
        <name>Fe cation</name>
        <dbReference type="ChEBI" id="CHEBI:24875"/>
        <note>catalytic</note>
    </ligand>
</feature>
<accession>A0AA88VU93</accession>
<keyword evidence="3" id="KW-0560">Oxidoreductase</keyword>
<dbReference type="InterPro" id="IPR004294">
    <property type="entry name" value="Carotenoid_Oase"/>
</dbReference>